<comment type="catalytic activity">
    <reaction evidence="4">
        <text>GTP + H2O = GDP + phosphate + H(+)</text>
        <dbReference type="Rhea" id="RHEA:19669"/>
        <dbReference type="ChEBI" id="CHEBI:15377"/>
        <dbReference type="ChEBI" id="CHEBI:15378"/>
        <dbReference type="ChEBI" id="CHEBI:37565"/>
        <dbReference type="ChEBI" id="CHEBI:43474"/>
        <dbReference type="ChEBI" id="CHEBI:58189"/>
        <dbReference type="EC" id="3.6.5.2"/>
    </reaction>
</comment>
<keyword evidence="6" id="KW-1185">Reference proteome</keyword>
<evidence type="ECO:0000313" key="8">
    <source>
        <dbReference type="RefSeq" id="XP_065670300.1"/>
    </source>
</evidence>
<accession>A0ABM4D7K8</accession>
<feature type="compositionally biased region" description="Basic and acidic residues" evidence="5">
    <location>
        <begin position="409"/>
        <end position="425"/>
    </location>
</feature>
<dbReference type="SMART" id="SM00175">
    <property type="entry name" value="RAB"/>
    <property type="match status" value="1"/>
</dbReference>
<organism evidence="6 7">
    <name type="scientific">Hydra vulgaris</name>
    <name type="common">Hydra</name>
    <name type="synonym">Hydra attenuata</name>
    <dbReference type="NCBI Taxonomy" id="6087"/>
    <lineage>
        <taxon>Eukaryota</taxon>
        <taxon>Metazoa</taxon>
        <taxon>Cnidaria</taxon>
        <taxon>Hydrozoa</taxon>
        <taxon>Hydroidolina</taxon>
        <taxon>Anthoathecata</taxon>
        <taxon>Aplanulata</taxon>
        <taxon>Hydridae</taxon>
        <taxon>Hydra</taxon>
    </lineage>
</organism>
<dbReference type="PANTHER" id="PTHR45704">
    <property type="entry name" value="RAS-LIKE FAMILY MEMBER 11"/>
    <property type="match status" value="1"/>
</dbReference>
<evidence type="ECO:0000256" key="4">
    <source>
        <dbReference type="ARBA" id="ARBA00048098"/>
    </source>
</evidence>
<dbReference type="EC" id="3.6.5.2" evidence="2"/>
<dbReference type="Gene3D" id="3.40.50.300">
    <property type="entry name" value="P-loop containing nucleotide triphosphate hydrolases"/>
    <property type="match status" value="1"/>
</dbReference>
<dbReference type="SUPFAM" id="SSF52540">
    <property type="entry name" value="P-loop containing nucleoside triphosphate hydrolases"/>
    <property type="match status" value="1"/>
</dbReference>
<feature type="compositionally biased region" description="Basic residues" evidence="5">
    <location>
        <begin position="313"/>
        <end position="329"/>
    </location>
</feature>
<evidence type="ECO:0000256" key="5">
    <source>
        <dbReference type="SAM" id="MobiDB-lite"/>
    </source>
</evidence>
<keyword evidence="3" id="KW-0378">Hydrolase</keyword>
<dbReference type="PROSITE" id="PS51421">
    <property type="entry name" value="RAS"/>
    <property type="match status" value="1"/>
</dbReference>
<name>A0ABM4D7K8_HYDVU</name>
<dbReference type="RefSeq" id="XP_065670299.1">
    <property type="nucleotide sequence ID" value="XM_065814227.1"/>
</dbReference>
<evidence type="ECO:0000256" key="1">
    <source>
        <dbReference type="ARBA" id="ARBA00008344"/>
    </source>
</evidence>
<reference evidence="7 8" key="1">
    <citation type="submission" date="2025-05" db="UniProtKB">
        <authorList>
            <consortium name="RefSeq"/>
        </authorList>
    </citation>
    <scope>IDENTIFICATION</scope>
</reference>
<dbReference type="RefSeq" id="XP_065670300.1">
    <property type="nucleotide sequence ID" value="XM_065814228.1"/>
</dbReference>
<evidence type="ECO:0000256" key="3">
    <source>
        <dbReference type="ARBA" id="ARBA00022801"/>
    </source>
</evidence>
<evidence type="ECO:0000256" key="2">
    <source>
        <dbReference type="ARBA" id="ARBA00011984"/>
    </source>
</evidence>
<dbReference type="SMART" id="SM00173">
    <property type="entry name" value="RAS"/>
    <property type="match status" value="1"/>
</dbReference>
<protein>
    <recommendedName>
        <fullName evidence="2">small monomeric GTPase</fullName>
        <ecNumber evidence="2">3.6.5.2</ecNumber>
    </recommendedName>
</protein>
<dbReference type="Proteomes" id="UP001652625">
    <property type="component" value="Chromosome 12"/>
</dbReference>
<comment type="similarity">
    <text evidence="1">Belongs to the small GTPase superfamily. Ras family.</text>
</comment>
<feature type="compositionally biased region" description="Polar residues" evidence="5">
    <location>
        <begin position="267"/>
        <end position="282"/>
    </location>
</feature>
<dbReference type="Pfam" id="PF00071">
    <property type="entry name" value="Ras"/>
    <property type="match status" value="1"/>
</dbReference>
<evidence type="ECO:0000313" key="7">
    <source>
        <dbReference type="RefSeq" id="XP_065670299.1"/>
    </source>
</evidence>
<dbReference type="GeneID" id="100206304"/>
<feature type="region of interest" description="Disordered" evidence="5">
    <location>
        <begin position="401"/>
        <end position="428"/>
    </location>
</feature>
<gene>
    <name evidence="7 8" type="primary">LOC100206304</name>
</gene>
<feature type="region of interest" description="Disordered" evidence="5">
    <location>
        <begin position="265"/>
        <end position="340"/>
    </location>
</feature>
<sequence>MTRNDIGQRSRSKSASCFPEIRIAILGAHQVGKSAVSVRFMTKRYIGEYQHNVDNTYKREIVIENDTVCYELRDTSASVDNNCHVSWASCIAVIYAIDNRSSFNIAKDILQSIKTFVEKSGKIREAIPLRYSLIGNKNDLEHLRVISLEEGKALAKKFNARFGEISAANDYVSIYELFSSMIRDAYACVESSKQITSIDYLKIDSKLRTRSHTLTPSTERSQNDNDFEVNLFVWDKKNEDDSISVHSACSAMENRRSRYSLSEGLETLSTDSNSDINEQSNSNERKKCTDEQDEGLTIRVPSCSMTKKEKSRSSSKRSQKQRSLKKSGKSKSYSDLASSVREQNDFNTPLFLSDNISTINNELLSNNHQAENSEKSSAAHKNGWSILRKERPRLLATALGSKNETSIDEPSRDIQEQPKFKRDGSRSSVRKKFSTIFRPKIVIATPTFAN</sequence>
<dbReference type="InterPro" id="IPR001806">
    <property type="entry name" value="Small_GTPase"/>
</dbReference>
<dbReference type="PROSITE" id="PS51419">
    <property type="entry name" value="RAB"/>
    <property type="match status" value="1"/>
</dbReference>
<evidence type="ECO:0000313" key="6">
    <source>
        <dbReference type="Proteomes" id="UP001652625"/>
    </source>
</evidence>
<dbReference type="InterPro" id="IPR027417">
    <property type="entry name" value="P-loop_NTPase"/>
</dbReference>
<dbReference type="InterPro" id="IPR051065">
    <property type="entry name" value="Ras-related_GTPase"/>
</dbReference>
<proteinExistence type="inferred from homology"/>